<sequence>MRNPMRFSSMEWEHCHAFPFRCLSAACRIAAPVYRSLHKPRPFEESSRDLSCIAPPSSLELCRRWHPSC</sequence>
<keyword evidence="2" id="KW-1185">Reference proteome</keyword>
<name>A0A0G4EKE5_VITBC</name>
<dbReference type="AlphaFoldDB" id="A0A0G4EKE5"/>
<reference evidence="1 2" key="1">
    <citation type="submission" date="2014-11" db="EMBL/GenBank/DDBJ databases">
        <authorList>
            <person name="Zhu J."/>
            <person name="Qi W."/>
            <person name="Song R."/>
        </authorList>
    </citation>
    <scope>NUCLEOTIDE SEQUENCE [LARGE SCALE GENOMIC DNA]</scope>
</reference>
<protein>
    <submittedName>
        <fullName evidence="1">Uncharacterized protein</fullName>
    </submittedName>
</protein>
<dbReference type="InParanoid" id="A0A0G4EKE5"/>
<evidence type="ECO:0000313" key="2">
    <source>
        <dbReference type="Proteomes" id="UP000041254"/>
    </source>
</evidence>
<dbReference type="VEuPathDB" id="CryptoDB:Vbra_12152"/>
<organism evidence="1 2">
    <name type="scientific">Vitrella brassicaformis (strain CCMP3155)</name>
    <dbReference type="NCBI Taxonomy" id="1169540"/>
    <lineage>
        <taxon>Eukaryota</taxon>
        <taxon>Sar</taxon>
        <taxon>Alveolata</taxon>
        <taxon>Colpodellida</taxon>
        <taxon>Vitrellaceae</taxon>
        <taxon>Vitrella</taxon>
    </lineage>
</organism>
<dbReference type="Proteomes" id="UP000041254">
    <property type="component" value="Unassembled WGS sequence"/>
</dbReference>
<evidence type="ECO:0000313" key="1">
    <source>
        <dbReference type="EMBL" id="CEL97003.1"/>
    </source>
</evidence>
<proteinExistence type="predicted"/>
<dbReference type="EMBL" id="CDMY01000251">
    <property type="protein sequence ID" value="CEL97003.1"/>
    <property type="molecule type" value="Genomic_DNA"/>
</dbReference>
<accession>A0A0G4EKE5</accession>
<gene>
    <name evidence="1" type="ORF">Vbra_12152</name>
</gene>